<keyword evidence="2" id="KW-1185">Reference proteome</keyword>
<dbReference type="SUPFAM" id="SSF53474">
    <property type="entry name" value="alpha/beta-Hydrolases"/>
    <property type="match status" value="1"/>
</dbReference>
<dbReference type="EMBL" id="CP022358">
    <property type="protein sequence ID" value="ASK70546.1"/>
    <property type="molecule type" value="Genomic_DNA"/>
</dbReference>
<reference evidence="1 2" key="1">
    <citation type="submission" date="2017-07" db="EMBL/GenBank/DDBJ databases">
        <title>Phenotypical and genomic characterization of a clinical isolate of Shewanella bicestrii sp. nov. producing an extended-spectrum beta-lactamase and a new oxacillinase variant.</title>
        <authorList>
            <person name="Jousset A.B."/>
            <person name="Bonnin R.A."/>
            <person name="Girlich D."/>
            <person name="Dabos L."/>
            <person name="Potron A."/>
            <person name="Dortet L."/>
            <person name="Glaser P."/>
            <person name="Naas T."/>
        </authorList>
    </citation>
    <scope>NUCLEOTIDE SEQUENCE [LARGE SCALE GENOMIC DNA]</scope>
    <source>
        <strain evidence="1 2">JAB-1</strain>
    </source>
</reference>
<evidence type="ECO:0008006" key="3">
    <source>
        <dbReference type="Google" id="ProtNLM"/>
    </source>
</evidence>
<organism evidence="1 2">
    <name type="scientific">Shewanella bicestrii</name>
    <dbReference type="NCBI Taxonomy" id="2018305"/>
    <lineage>
        <taxon>Bacteria</taxon>
        <taxon>Pseudomonadati</taxon>
        <taxon>Pseudomonadota</taxon>
        <taxon>Gammaproteobacteria</taxon>
        <taxon>Alteromonadales</taxon>
        <taxon>Shewanellaceae</taxon>
        <taxon>Shewanella</taxon>
    </lineage>
</organism>
<dbReference type="AlphaFoldDB" id="A0A220URJ1"/>
<dbReference type="RefSeq" id="WP_089068508.1">
    <property type="nucleotide sequence ID" value="NZ_CP022358.1"/>
</dbReference>
<protein>
    <recommendedName>
        <fullName evidence="3">Alpha/beta hydrolase</fullName>
    </recommendedName>
</protein>
<dbReference type="KEGG" id="sbj:CF168_17690"/>
<dbReference type="InterPro" id="IPR010297">
    <property type="entry name" value="DUF900_hydrolase"/>
</dbReference>
<dbReference type="Gene3D" id="3.40.50.1820">
    <property type="entry name" value="alpha/beta hydrolase"/>
    <property type="match status" value="1"/>
</dbReference>
<accession>A0A220URJ1</accession>
<gene>
    <name evidence="1" type="ORF">CF168_17690</name>
</gene>
<proteinExistence type="predicted"/>
<evidence type="ECO:0000313" key="2">
    <source>
        <dbReference type="Proteomes" id="UP000198367"/>
    </source>
</evidence>
<dbReference type="Proteomes" id="UP000198367">
    <property type="component" value="Chromosome"/>
</dbReference>
<dbReference type="PANTHER" id="PTHR36513:SF1">
    <property type="entry name" value="TRANSMEMBRANE PROTEIN"/>
    <property type="match status" value="1"/>
</dbReference>
<sequence length="332" mass="37574">MSHNYILCTRATKDGFFIPEPGPTKYLKVPKGELPKPEHAMARTQWVKELRLAATWDTDSRRDYHERGDLLVFVHGYNNDLEIITKRHECLETDLKAIGFKGAVMTFCWPSNDKTLNYVEDRHDAKASAMRLVTDGIKILSAHQKPNCTLNMHLIGHSTGAYVIREAFDDADDTALPNNSWSVSQIVFIAADVSSGSMGEGNSSTDSLYRHCYRLTNYSNKHDSVLKLSNAKRLGVAPRVGRVGLPDNFPYKAVNVDCSNYFLQLKDDSNTKKNDQAFTFGTFEHSWHIGNKLFTVDLFETLKGDLDREVIPTREPIKNGWLTLVRRKDFGA</sequence>
<dbReference type="InterPro" id="IPR029058">
    <property type="entry name" value="AB_hydrolase_fold"/>
</dbReference>
<name>A0A220URJ1_9GAMM</name>
<dbReference type="PANTHER" id="PTHR36513">
    <property type="entry name" value="ABC TRANSMEMBRANE TYPE-1 DOMAIN-CONTAINING PROTEIN"/>
    <property type="match status" value="1"/>
</dbReference>
<dbReference type="Pfam" id="PF05990">
    <property type="entry name" value="DUF900"/>
    <property type="match status" value="1"/>
</dbReference>
<evidence type="ECO:0000313" key="1">
    <source>
        <dbReference type="EMBL" id="ASK70546.1"/>
    </source>
</evidence>